<protein>
    <submittedName>
        <fullName evidence="1">Uncharacterized protein</fullName>
    </submittedName>
</protein>
<organism evidence="1">
    <name type="scientific">virus sp. ctQmo6</name>
    <dbReference type="NCBI Taxonomy" id="2827990"/>
    <lineage>
        <taxon>Viruses</taxon>
    </lineage>
</organism>
<accession>A0A8S5RG67</accession>
<reference evidence="1" key="1">
    <citation type="journal article" date="2021" name="Proc. Natl. Acad. Sci. U.S.A.">
        <title>A Catalog of Tens of Thousands of Viruses from Human Metagenomes Reveals Hidden Associations with Chronic Diseases.</title>
        <authorList>
            <person name="Tisza M.J."/>
            <person name="Buck C.B."/>
        </authorList>
    </citation>
    <scope>NUCLEOTIDE SEQUENCE</scope>
    <source>
        <strain evidence="1">CtQmo6</strain>
    </source>
</reference>
<dbReference type="EMBL" id="BK059102">
    <property type="protein sequence ID" value="DAE30122.1"/>
    <property type="molecule type" value="Genomic_DNA"/>
</dbReference>
<proteinExistence type="predicted"/>
<sequence length="48" mass="5565">MSEKEKNIVEKLKDAIPKMSDFDKGYILGKVENMAEQKEKKHKEAKEA</sequence>
<evidence type="ECO:0000313" key="1">
    <source>
        <dbReference type="EMBL" id="DAE30122.1"/>
    </source>
</evidence>
<name>A0A8S5RG67_9VIRU</name>